<proteinExistence type="predicted"/>
<name>A0A2P5CGW6_TREOI</name>
<sequence>MVRISRGAGRDRADRKKTHPAPPRPIAKPTIKLMGLLSATSILTGAKNFVDGRGKRSVEKRNVPMSNVVGDDLLEVLNDVVGQNDAECARIN</sequence>
<gene>
    <name evidence="2" type="ORF">TorRG33x02_285090</name>
</gene>
<reference evidence="3" key="1">
    <citation type="submission" date="2016-06" db="EMBL/GenBank/DDBJ databases">
        <title>Parallel loss of symbiosis genes in relatives of nitrogen-fixing non-legume Parasponia.</title>
        <authorList>
            <person name="Van Velzen R."/>
            <person name="Holmer R."/>
            <person name="Bu F."/>
            <person name="Rutten L."/>
            <person name="Van Zeijl A."/>
            <person name="Liu W."/>
            <person name="Santuari L."/>
            <person name="Cao Q."/>
            <person name="Sharma T."/>
            <person name="Shen D."/>
            <person name="Roswanjaya Y."/>
            <person name="Wardhani T."/>
            <person name="Kalhor M.S."/>
            <person name="Jansen J."/>
            <person name="Van den Hoogen J."/>
            <person name="Gungor B."/>
            <person name="Hartog M."/>
            <person name="Hontelez J."/>
            <person name="Verver J."/>
            <person name="Yang W.-C."/>
            <person name="Schijlen E."/>
            <person name="Repin R."/>
            <person name="Schilthuizen M."/>
            <person name="Schranz E."/>
            <person name="Heidstra R."/>
            <person name="Miyata K."/>
            <person name="Fedorova E."/>
            <person name="Kohlen W."/>
            <person name="Bisseling T."/>
            <person name="Smit S."/>
            <person name="Geurts R."/>
        </authorList>
    </citation>
    <scope>NUCLEOTIDE SEQUENCE [LARGE SCALE GENOMIC DNA]</scope>
    <source>
        <strain evidence="3">cv. RG33-2</strain>
    </source>
</reference>
<evidence type="ECO:0000256" key="1">
    <source>
        <dbReference type="SAM" id="MobiDB-lite"/>
    </source>
</evidence>
<keyword evidence="3" id="KW-1185">Reference proteome</keyword>
<accession>A0A2P5CGW6</accession>
<dbReference type="InParanoid" id="A0A2P5CGW6"/>
<dbReference type="AlphaFoldDB" id="A0A2P5CGW6"/>
<comment type="caution">
    <text evidence="2">The sequence shown here is derived from an EMBL/GenBank/DDBJ whole genome shotgun (WGS) entry which is preliminary data.</text>
</comment>
<dbReference type="EMBL" id="JXTC01000366">
    <property type="protein sequence ID" value="PON60287.1"/>
    <property type="molecule type" value="Genomic_DNA"/>
</dbReference>
<organism evidence="2 3">
    <name type="scientific">Trema orientale</name>
    <name type="common">Charcoal tree</name>
    <name type="synonym">Celtis orientalis</name>
    <dbReference type="NCBI Taxonomy" id="63057"/>
    <lineage>
        <taxon>Eukaryota</taxon>
        <taxon>Viridiplantae</taxon>
        <taxon>Streptophyta</taxon>
        <taxon>Embryophyta</taxon>
        <taxon>Tracheophyta</taxon>
        <taxon>Spermatophyta</taxon>
        <taxon>Magnoliopsida</taxon>
        <taxon>eudicotyledons</taxon>
        <taxon>Gunneridae</taxon>
        <taxon>Pentapetalae</taxon>
        <taxon>rosids</taxon>
        <taxon>fabids</taxon>
        <taxon>Rosales</taxon>
        <taxon>Cannabaceae</taxon>
        <taxon>Trema</taxon>
    </lineage>
</organism>
<evidence type="ECO:0000313" key="2">
    <source>
        <dbReference type="EMBL" id="PON60287.1"/>
    </source>
</evidence>
<feature type="region of interest" description="Disordered" evidence="1">
    <location>
        <begin position="1"/>
        <end position="28"/>
    </location>
</feature>
<dbReference type="Proteomes" id="UP000237000">
    <property type="component" value="Unassembled WGS sequence"/>
</dbReference>
<evidence type="ECO:0000313" key="3">
    <source>
        <dbReference type="Proteomes" id="UP000237000"/>
    </source>
</evidence>
<protein>
    <submittedName>
        <fullName evidence="2">Uncharacterized protein</fullName>
    </submittedName>
</protein>